<dbReference type="GO" id="GO:0016020">
    <property type="term" value="C:membrane"/>
    <property type="evidence" value="ECO:0007669"/>
    <property type="project" value="UniProtKB-SubCell"/>
</dbReference>
<dbReference type="PANTHER" id="PTHR12300:SF117">
    <property type="entry name" value="LP05237P-RELATED"/>
    <property type="match status" value="1"/>
</dbReference>
<dbReference type="EMBL" id="JAAAHW010006638">
    <property type="protein sequence ID" value="KAF9957127.1"/>
    <property type="molecule type" value="Genomic_DNA"/>
</dbReference>
<keyword evidence="1" id="KW-0472">Membrane</keyword>
<evidence type="ECO:0000313" key="3">
    <source>
        <dbReference type="EMBL" id="KAF9957127.1"/>
    </source>
</evidence>
<evidence type="ECO:0000256" key="1">
    <source>
        <dbReference type="RuleBase" id="RU362006"/>
    </source>
</evidence>
<gene>
    <name evidence="3" type="ORF">BGZ65_002240</name>
</gene>
<feature type="compositionally biased region" description="Basic and acidic residues" evidence="2">
    <location>
        <begin position="271"/>
        <end position="284"/>
    </location>
</feature>
<feature type="transmembrane region" description="Helical" evidence="1">
    <location>
        <begin position="41"/>
        <end position="64"/>
    </location>
</feature>
<dbReference type="InterPro" id="IPR004345">
    <property type="entry name" value="TB2_DP1_HVA22"/>
</dbReference>
<organism evidence="3 4">
    <name type="scientific">Modicella reniformis</name>
    <dbReference type="NCBI Taxonomy" id="1440133"/>
    <lineage>
        <taxon>Eukaryota</taxon>
        <taxon>Fungi</taxon>
        <taxon>Fungi incertae sedis</taxon>
        <taxon>Mucoromycota</taxon>
        <taxon>Mortierellomycotina</taxon>
        <taxon>Mortierellomycetes</taxon>
        <taxon>Mortierellales</taxon>
        <taxon>Mortierellaceae</taxon>
        <taxon>Modicella</taxon>
    </lineage>
</organism>
<feature type="compositionally biased region" description="Low complexity" evidence="2">
    <location>
        <begin position="236"/>
        <end position="248"/>
    </location>
</feature>
<accession>A0A9P6J1H1</accession>
<dbReference type="AlphaFoldDB" id="A0A9P6J1H1"/>
<feature type="region of interest" description="Disordered" evidence="2">
    <location>
        <begin position="264"/>
        <end position="287"/>
    </location>
</feature>
<protein>
    <recommendedName>
        <fullName evidence="1">Protein YOP1</fullName>
    </recommendedName>
</protein>
<comment type="subcellular location">
    <subcellularLocation>
        <location evidence="1">Membrane</location>
        <topology evidence="1">Multi-pass membrane protein</topology>
    </subcellularLocation>
</comment>
<sequence>MSADACNWLMTNSTVAGSVYPAYASYKAINSRNNARLTAWLMYWTVMGLFTLVEFVLDTFIFWFPFYYEIKLIFVLWMILPQSQGSIYLYQTVVDPYLSKHEHDIDKALKDMQKQTLTMGIQYMKLAMQIVQKLVLDLINKLQSQGDASLLVDKDDVTTASSHSASPQDSPTREVATDSIPNAQTSVQGYFSWAYHALSPKLAAVATMASQSVSRSHVSHPLPELPMDLYTNKNPSTDSTTSGDSSASRYGGINIFGINSSAAVSTTSTTEPDRSSSRSDRAADHSSSLRNRMISLYDDYEIIEPQPYSVNHSAHASENSWSSGKQ</sequence>
<comment type="caution">
    <text evidence="3">The sequence shown here is derived from an EMBL/GenBank/DDBJ whole genome shotgun (WGS) entry which is preliminary data.</text>
</comment>
<keyword evidence="1" id="KW-1133">Transmembrane helix</keyword>
<evidence type="ECO:0000256" key="2">
    <source>
        <dbReference type="SAM" id="MobiDB-lite"/>
    </source>
</evidence>
<evidence type="ECO:0000313" key="4">
    <source>
        <dbReference type="Proteomes" id="UP000749646"/>
    </source>
</evidence>
<comment type="similarity">
    <text evidence="1">Belongs to the DP1 family.</text>
</comment>
<proteinExistence type="inferred from homology"/>
<feature type="region of interest" description="Disordered" evidence="2">
    <location>
        <begin position="217"/>
        <end position="248"/>
    </location>
</feature>
<keyword evidence="4" id="KW-1185">Reference proteome</keyword>
<dbReference type="PANTHER" id="PTHR12300">
    <property type="entry name" value="HVA22-LIKE PROTEINS"/>
    <property type="match status" value="1"/>
</dbReference>
<dbReference type="Proteomes" id="UP000749646">
    <property type="component" value="Unassembled WGS sequence"/>
</dbReference>
<dbReference type="Pfam" id="PF03134">
    <property type="entry name" value="TB2_DP1_HVA22"/>
    <property type="match status" value="1"/>
</dbReference>
<keyword evidence="1" id="KW-0812">Transmembrane</keyword>
<dbReference type="OrthoDB" id="434647at2759"/>
<comment type="caution">
    <text evidence="1">Lacks conserved residue(s) required for the propagation of feature annotation.</text>
</comment>
<reference evidence="3" key="1">
    <citation type="journal article" date="2020" name="Fungal Divers.">
        <title>Resolving the Mortierellaceae phylogeny through synthesis of multi-gene phylogenetics and phylogenomics.</title>
        <authorList>
            <person name="Vandepol N."/>
            <person name="Liber J."/>
            <person name="Desiro A."/>
            <person name="Na H."/>
            <person name="Kennedy M."/>
            <person name="Barry K."/>
            <person name="Grigoriev I.V."/>
            <person name="Miller A.N."/>
            <person name="O'Donnell K."/>
            <person name="Stajich J.E."/>
            <person name="Bonito G."/>
        </authorList>
    </citation>
    <scope>NUCLEOTIDE SEQUENCE</scope>
    <source>
        <strain evidence="3">MES-2147</strain>
    </source>
</reference>
<name>A0A9P6J1H1_9FUNG</name>